<reference evidence="1 2" key="1">
    <citation type="submission" date="2017-02" db="EMBL/GenBank/DDBJ databases">
        <title>The new phylogeny of genus Mycobacterium.</title>
        <authorList>
            <person name="Tortoli E."/>
            <person name="Trovato A."/>
            <person name="Cirillo D.M."/>
        </authorList>
    </citation>
    <scope>NUCLEOTIDE SEQUENCE [LARGE SCALE GENOMIC DNA]</scope>
    <source>
        <strain evidence="1 2">DSM 44049</strain>
    </source>
</reference>
<gene>
    <name evidence="1" type="ORF">BST27_20995</name>
</gene>
<dbReference type="Proteomes" id="UP000192739">
    <property type="component" value="Unassembled WGS sequence"/>
</dbReference>
<dbReference type="AlphaFoldDB" id="A0A1E3SHV9"/>
<dbReference type="EMBL" id="MVHT01000066">
    <property type="protein sequence ID" value="ORA98369.1"/>
    <property type="molecule type" value="Genomic_DNA"/>
</dbReference>
<comment type="caution">
    <text evidence="1">The sequence shown here is derived from an EMBL/GenBank/DDBJ whole genome shotgun (WGS) entry which is preliminary data.</text>
</comment>
<proteinExistence type="predicted"/>
<sequence length="64" mass="6774">MLSHVLVLAGEGDRVGPVASFQIARVQITELIEADIFCPAASNATQLVKEESSAVRHGEPMIAV</sequence>
<name>A0A1E3SHV9_MYCIE</name>
<evidence type="ECO:0000313" key="2">
    <source>
        <dbReference type="Proteomes" id="UP000192739"/>
    </source>
</evidence>
<dbReference type="STRING" id="28445.BHQ20_09890"/>
<keyword evidence="2" id="KW-1185">Reference proteome</keyword>
<evidence type="ECO:0000313" key="1">
    <source>
        <dbReference type="EMBL" id="ORA98369.1"/>
    </source>
</evidence>
<protein>
    <submittedName>
        <fullName evidence="1">Uncharacterized protein</fullName>
    </submittedName>
</protein>
<organism evidence="1 2">
    <name type="scientific">Mycobacterium intermedium</name>
    <dbReference type="NCBI Taxonomy" id="28445"/>
    <lineage>
        <taxon>Bacteria</taxon>
        <taxon>Bacillati</taxon>
        <taxon>Actinomycetota</taxon>
        <taxon>Actinomycetes</taxon>
        <taxon>Mycobacteriales</taxon>
        <taxon>Mycobacteriaceae</taxon>
        <taxon>Mycobacterium</taxon>
        <taxon>Mycobacterium simiae complex</taxon>
    </lineage>
</organism>
<accession>A0A1E3SHV9</accession>